<dbReference type="Gene3D" id="3.30.465.10">
    <property type="match status" value="1"/>
</dbReference>
<organism evidence="5 6">
    <name type="scientific">Streptomyces aureus</name>
    <dbReference type="NCBI Taxonomy" id="193461"/>
    <lineage>
        <taxon>Bacteria</taxon>
        <taxon>Bacillati</taxon>
        <taxon>Actinomycetota</taxon>
        <taxon>Actinomycetes</taxon>
        <taxon>Kitasatosporales</taxon>
        <taxon>Streptomycetaceae</taxon>
        <taxon>Streptomyces</taxon>
    </lineage>
</organism>
<proteinExistence type="predicted"/>
<accession>A0ABV4SAS9</accession>
<evidence type="ECO:0000256" key="3">
    <source>
        <dbReference type="ARBA" id="ARBA00023002"/>
    </source>
</evidence>
<evidence type="ECO:0000256" key="1">
    <source>
        <dbReference type="ARBA" id="ARBA00022630"/>
    </source>
</evidence>
<dbReference type="InterPro" id="IPR016169">
    <property type="entry name" value="FAD-bd_PCMH_sub2"/>
</dbReference>
<feature type="domain" description="FAD-binding PCMH-type" evidence="4">
    <location>
        <begin position="15"/>
        <end position="195"/>
    </location>
</feature>
<dbReference type="Gene3D" id="3.30.390.50">
    <property type="entry name" value="CO dehydrogenase flavoprotein, C-terminal domain"/>
    <property type="match status" value="1"/>
</dbReference>
<dbReference type="InterPro" id="IPR016166">
    <property type="entry name" value="FAD-bd_PCMH"/>
</dbReference>
<keyword evidence="2" id="KW-0274">FAD</keyword>
<dbReference type="Gene3D" id="3.30.43.10">
    <property type="entry name" value="Uridine Diphospho-n-acetylenolpyruvylglucosamine Reductase, domain 2"/>
    <property type="match status" value="1"/>
</dbReference>
<dbReference type="SMART" id="SM01092">
    <property type="entry name" value="CO_deh_flav_C"/>
    <property type="match status" value="1"/>
</dbReference>
<dbReference type="InterPro" id="IPR051312">
    <property type="entry name" value="Diverse_Substr_Oxidored"/>
</dbReference>
<dbReference type="Pfam" id="PF03450">
    <property type="entry name" value="CO_deh_flav_C"/>
    <property type="match status" value="1"/>
</dbReference>
<dbReference type="InterPro" id="IPR016167">
    <property type="entry name" value="FAD-bd_PCMH_sub1"/>
</dbReference>
<dbReference type="EMBL" id="JBGOSP010000002">
    <property type="protein sequence ID" value="MFA3835551.1"/>
    <property type="molecule type" value="Genomic_DNA"/>
</dbReference>
<sequence length="304" mass="32378">MTTQSSLWQAHGDRVQPTSFEYQRADSWDEAVELMQIWQGEAKIIAGGQSLVPMMNLRLTLPAALIDVNGIGDQGGPRIEDSAEAPVLVIPALTRHATVLTSPVVAQHAPLLQHAVRLVGNVRVRHRGTIGGSVAHADPTGEIPCSVLALGGVVRMQSPRGVRDVPITEFFRTYLTTAAEDDEVVTEIRIPSSVGEPWAFDEVTRRFSDFATVAVAVQARAGRPTVVLGGVADRPLRVADDLVGNVDVRDEAGLDSAAGAVADSVNPEGDVHASADYRRRLVRVLVRRALTSALAPQDTKGAGA</sequence>
<dbReference type="Proteomes" id="UP001571476">
    <property type="component" value="Unassembled WGS sequence"/>
</dbReference>
<dbReference type="PANTHER" id="PTHR42659">
    <property type="entry name" value="XANTHINE DEHYDROGENASE SUBUNIT C-RELATED"/>
    <property type="match status" value="1"/>
</dbReference>
<dbReference type="InterPro" id="IPR036683">
    <property type="entry name" value="CO_DH_flav_C_dom_sf"/>
</dbReference>
<comment type="caution">
    <text evidence="5">The sequence shown here is derived from an EMBL/GenBank/DDBJ whole genome shotgun (WGS) entry which is preliminary data.</text>
</comment>
<evidence type="ECO:0000313" key="6">
    <source>
        <dbReference type="Proteomes" id="UP001571476"/>
    </source>
</evidence>
<name>A0ABV4SAS9_9ACTN</name>
<keyword evidence="3" id="KW-0560">Oxidoreductase</keyword>
<keyword evidence="1" id="KW-0285">Flavoprotein</keyword>
<dbReference type="PROSITE" id="PS51387">
    <property type="entry name" value="FAD_PCMH"/>
    <property type="match status" value="1"/>
</dbReference>
<keyword evidence="6" id="KW-1185">Reference proteome</keyword>
<protein>
    <submittedName>
        <fullName evidence="5">Xanthine dehydrogenase family protein subunit M</fullName>
    </submittedName>
</protein>
<evidence type="ECO:0000259" key="4">
    <source>
        <dbReference type="PROSITE" id="PS51387"/>
    </source>
</evidence>
<gene>
    <name evidence="5" type="ORF">ACEG43_05035</name>
</gene>
<evidence type="ECO:0000313" key="5">
    <source>
        <dbReference type="EMBL" id="MFA3835551.1"/>
    </source>
</evidence>
<dbReference type="InterPro" id="IPR002346">
    <property type="entry name" value="Mopterin_DH_FAD-bd"/>
</dbReference>
<dbReference type="Pfam" id="PF00941">
    <property type="entry name" value="FAD_binding_5"/>
    <property type="match status" value="1"/>
</dbReference>
<dbReference type="PANTHER" id="PTHR42659:SF2">
    <property type="entry name" value="XANTHINE DEHYDROGENASE SUBUNIT C-RELATED"/>
    <property type="match status" value="1"/>
</dbReference>
<dbReference type="SUPFAM" id="SSF55447">
    <property type="entry name" value="CO dehydrogenase flavoprotein C-terminal domain-like"/>
    <property type="match status" value="1"/>
</dbReference>
<evidence type="ECO:0000256" key="2">
    <source>
        <dbReference type="ARBA" id="ARBA00022827"/>
    </source>
</evidence>
<dbReference type="SUPFAM" id="SSF56176">
    <property type="entry name" value="FAD-binding/transporter-associated domain-like"/>
    <property type="match status" value="1"/>
</dbReference>
<dbReference type="InterPro" id="IPR036318">
    <property type="entry name" value="FAD-bd_PCMH-like_sf"/>
</dbReference>
<dbReference type="RefSeq" id="WP_372561538.1">
    <property type="nucleotide sequence ID" value="NZ_JBGOSP010000002.1"/>
</dbReference>
<dbReference type="InterPro" id="IPR005107">
    <property type="entry name" value="CO_DH_flav_C"/>
</dbReference>
<reference evidence="5 6" key="1">
    <citation type="submission" date="2024-08" db="EMBL/GenBank/DDBJ databases">
        <title>Genome sequence of Streptomyces aureus CACIA-1.46HGO.</title>
        <authorList>
            <person name="Evangelista-Martinez Z."/>
        </authorList>
    </citation>
    <scope>NUCLEOTIDE SEQUENCE [LARGE SCALE GENOMIC DNA]</scope>
    <source>
        <strain evidence="5 6">CACIA-1.46HGO</strain>
    </source>
</reference>